<protein>
    <submittedName>
        <fullName evidence="6">Type IV secretion system protein VirB3</fullName>
    </submittedName>
</protein>
<evidence type="ECO:0000256" key="1">
    <source>
        <dbReference type="ARBA" id="ARBA00004370"/>
    </source>
</evidence>
<dbReference type="AlphaFoldDB" id="A0A975WDX2"/>
<dbReference type="EMBL" id="FNYY01000020">
    <property type="protein sequence ID" value="SEK03903.1"/>
    <property type="molecule type" value="Genomic_DNA"/>
</dbReference>
<keyword evidence="3 5" id="KW-1133">Transmembrane helix</keyword>
<evidence type="ECO:0000313" key="7">
    <source>
        <dbReference type="Proteomes" id="UP000182932"/>
    </source>
</evidence>
<keyword evidence="4 5" id="KW-0472">Membrane</keyword>
<accession>A0A975WDX2</accession>
<dbReference type="InterPro" id="IPR007792">
    <property type="entry name" value="T4SS_VirB3/TrbD/AvhB"/>
</dbReference>
<comment type="caution">
    <text evidence="6">The sequence shown here is derived from an EMBL/GenBank/DDBJ whole genome shotgun (WGS) entry which is preliminary data.</text>
</comment>
<comment type="subcellular location">
    <subcellularLocation>
        <location evidence="1">Membrane</location>
    </subcellularLocation>
</comment>
<name>A0A975WDX2_9RHOB</name>
<evidence type="ECO:0000256" key="4">
    <source>
        <dbReference type="ARBA" id="ARBA00023136"/>
    </source>
</evidence>
<evidence type="ECO:0000256" key="2">
    <source>
        <dbReference type="ARBA" id="ARBA00022692"/>
    </source>
</evidence>
<gene>
    <name evidence="6" type="ORF">SAMN04487940_12044</name>
</gene>
<evidence type="ECO:0000313" key="6">
    <source>
        <dbReference type="EMBL" id="SEK03903.1"/>
    </source>
</evidence>
<dbReference type="Pfam" id="PF05101">
    <property type="entry name" value="VirB3"/>
    <property type="match status" value="1"/>
</dbReference>
<evidence type="ECO:0000256" key="5">
    <source>
        <dbReference type="SAM" id="Phobius"/>
    </source>
</evidence>
<keyword evidence="7" id="KW-1185">Reference proteome</keyword>
<dbReference type="GeneID" id="80820346"/>
<keyword evidence="2 5" id="KW-0812">Transmembrane</keyword>
<reference evidence="6 7" key="1">
    <citation type="submission" date="2016-10" db="EMBL/GenBank/DDBJ databases">
        <authorList>
            <person name="Varghese N."/>
            <person name="Submissions S."/>
        </authorList>
    </citation>
    <scope>NUCLEOTIDE SEQUENCE [LARGE SCALE GENOMIC DNA]</scope>
    <source>
        <strain evidence="6 7">FF3</strain>
    </source>
</reference>
<feature type="transmembrane region" description="Helical" evidence="5">
    <location>
        <begin position="50"/>
        <end position="67"/>
    </location>
</feature>
<dbReference type="RefSeq" id="WP_244526565.1">
    <property type="nucleotide sequence ID" value="NZ_FNYY01000020.1"/>
</dbReference>
<sequence>MNNAMDKVKMNEDVLFLALTRPAMIFGIPVEAFAMCCGIGGLAMIAADSIFYLPIAIPLLGVSRLIVERDQNAFQILFRWLDTNARCRNRSIWGGSSTSPLRLRRLYKIEEID</sequence>
<organism evidence="6 7">
    <name type="scientific">Marinovum algicola</name>
    <dbReference type="NCBI Taxonomy" id="42444"/>
    <lineage>
        <taxon>Bacteria</taxon>
        <taxon>Pseudomonadati</taxon>
        <taxon>Pseudomonadota</taxon>
        <taxon>Alphaproteobacteria</taxon>
        <taxon>Rhodobacterales</taxon>
        <taxon>Roseobacteraceae</taxon>
        <taxon>Marinovum</taxon>
    </lineage>
</organism>
<proteinExistence type="predicted"/>
<evidence type="ECO:0000256" key="3">
    <source>
        <dbReference type="ARBA" id="ARBA00022989"/>
    </source>
</evidence>
<dbReference type="Proteomes" id="UP000182932">
    <property type="component" value="Unassembled WGS sequence"/>
</dbReference>
<dbReference type="GO" id="GO:0016020">
    <property type="term" value="C:membrane"/>
    <property type="evidence" value="ECO:0007669"/>
    <property type="project" value="UniProtKB-SubCell"/>
</dbReference>